<dbReference type="PANTHER" id="PTHR35446">
    <property type="entry name" value="SI:CH211-175M2.5"/>
    <property type="match status" value="1"/>
</dbReference>
<dbReference type="EMBL" id="VBOS01000016">
    <property type="protein sequence ID" value="TMQ60552.1"/>
    <property type="molecule type" value="Genomic_DNA"/>
</dbReference>
<reference evidence="2 3" key="1">
    <citation type="journal article" date="2019" name="Nat. Microbiol.">
        <title>Mediterranean grassland soil C-N compound turnover is dependent on rainfall and depth, and is mediated by genomically divergent microorganisms.</title>
        <authorList>
            <person name="Diamond S."/>
            <person name="Andeer P.F."/>
            <person name="Li Z."/>
            <person name="Crits-Christoph A."/>
            <person name="Burstein D."/>
            <person name="Anantharaman K."/>
            <person name="Lane K.R."/>
            <person name="Thomas B.C."/>
            <person name="Pan C."/>
            <person name="Northen T.R."/>
            <person name="Banfield J.F."/>
        </authorList>
    </citation>
    <scope>NUCLEOTIDE SEQUENCE [LARGE SCALE GENOMIC DNA]</scope>
    <source>
        <strain evidence="2">WS_2</strain>
    </source>
</reference>
<keyword evidence="2" id="KW-0575">Peroxidase</keyword>
<dbReference type="NCBIfam" id="TIGR01926">
    <property type="entry name" value="peroxid_rel"/>
    <property type="match status" value="1"/>
</dbReference>
<dbReference type="InterPro" id="IPR003779">
    <property type="entry name" value="CMD-like"/>
</dbReference>
<gene>
    <name evidence="2" type="ORF">E6K72_00475</name>
</gene>
<keyword evidence="2" id="KW-0560">Oxidoreductase</keyword>
<organism evidence="2 3">
    <name type="scientific">Eiseniibacteriota bacterium</name>
    <dbReference type="NCBI Taxonomy" id="2212470"/>
    <lineage>
        <taxon>Bacteria</taxon>
        <taxon>Candidatus Eiseniibacteriota</taxon>
    </lineage>
</organism>
<protein>
    <submittedName>
        <fullName evidence="2">Peroxidase-related enzyme</fullName>
    </submittedName>
</protein>
<evidence type="ECO:0000313" key="3">
    <source>
        <dbReference type="Proteomes" id="UP000317716"/>
    </source>
</evidence>
<sequence>MKTARAPWTQPVAPEAARGDLAKIYERIRAASSRGAVSALWQSCGHDPRGLDALHALYRTLMDDPAPLTRAQAELIAVVVSATNGCGYCVAHHGPKLAAALADPALARAVARDYREANLPARERVLLDCAVALTCEPSERKLEDIERLREYGFDDAAIVKATEIAAYYNLTNRIACALGVPLEPGLEPWEFGSQR</sequence>
<dbReference type="SUPFAM" id="SSF69118">
    <property type="entry name" value="AhpD-like"/>
    <property type="match status" value="1"/>
</dbReference>
<accession>A0A538TA90</accession>
<dbReference type="NCBIfam" id="TIGR00778">
    <property type="entry name" value="ahpD_dom"/>
    <property type="match status" value="1"/>
</dbReference>
<dbReference type="GO" id="GO:0051920">
    <property type="term" value="F:peroxiredoxin activity"/>
    <property type="evidence" value="ECO:0007669"/>
    <property type="project" value="InterPro"/>
</dbReference>
<dbReference type="AlphaFoldDB" id="A0A538TA90"/>
<feature type="domain" description="Carboxymuconolactone decarboxylase-like" evidence="1">
    <location>
        <begin position="52"/>
        <end position="104"/>
    </location>
</feature>
<name>A0A538TA90_UNCEI</name>
<comment type="caution">
    <text evidence="2">The sequence shown here is derived from an EMBL/GenBank/DDBJ whole genome shotgun (WGS) entry which is preliminary data.</text>
</comment>
<dbReference type="Pfam" id="PF02627">
    <property type="entry name" value="CMD"/>
    <property type="match status" value="1"/>
</dbReference>
<evidence type="ECO:0000313" key="2">
    <source>
        <dbReference type="EMBL" id="TMQ60552.1"/>
    </source>
</evidence>
<dbReference type="InterPro" id="IPR004675">
    <property type="entry name" value="AhpD_core"/>
</dbReference>
<dbReference type="InterPro" id="IPR029032">
    <property type="entry name" value="AhpD-like"/>
</dbReference>
<dbReference type="Gene3D" id="1.20.1290.10">
    <property type="entry name" value="AhpD-like"/>
    <property type="match status" value="1"/>
</dbReference>
<evidence type="ECO:0000259" key="1">
    <source>
        <dbReference type="Pfam" id="PF02627"/>
    </source>
</evidence>
<dbReference type="Proteomes" id="UP000317716">
    <property type="component" value="Unassembled WGS sequence"/>
</dbReference>
<dbReference type="InterPro" id="IPR010195">
    <property type="entry name" value="Uncharacterised_peroxidase-rel"/>
</dbReference>
<proteinExistence type="predicted"/>
<dbReference type="PANTHER" id="PTHR35446:SF2">
    <property type="entry name" value="CARBOXYMUCONOLACTONE DECARBOXYLASE-LIKE DOMAIN-CONTAINING PROTEIN"/>
    <property type="match status" value="1"/>
</dbReference>